<dbReference type="PROSITE" id="PS50216">
    <property type="entry name" value="DHHC"/>
    <property type="match status" value="1"/>
</dbReference>
<dbReference type="KEGG" id="pmrn:116958375"/>
<dbReference type="PANTHER" id="PTHR12246">
    <property type="entry name" value="PALMITOYLTRANSFERASE ZDHHC16"/>
    <property type="match status" value="1"/>
</dbReference>
<accession>A0AAJ7XJB7</accession>
<feature type="compositionally biased region" description="Acidic residues" evidence="8">
    <location>
        <begin position="320"/>
        <end position="331"/>
    </location>
</feature>
<evidence type="ECO:0000256" key="2">
    <source>
        <dbReference type="ARBA" id="ARBA00022679"/>
    </source>
</evidence>
<feature type="region of interest" description="Disordered" evidence="8">
    <location>
        <begin position="314"/>
        <end position="333"/>
    </location>
</feature>
<feature type="transmembrane region" description="Helical" evidence="7">
    <location>
        <begin position="48"/>
        <end position="66"/>
    </location>
</feature>
<dbReference type="EC" id="2.3.1.225" evidence="7"/>
<evidence type="ECO:0000256" key="1">
    <source>
        <dbReference type="ARBA" id="ARBA00004141"/>
    </source>
</evidence>
<evidence type="ECO:0000259" key="9">
    <source>
        <dbReference type="Pfam" id="PF01529"/>
    </source>
</evidence>
<dbReference type="Proteomes" id="UP001318040">
    <property type="component" value="Chromosome 76"/>
</dbReference>
<feature type="transmembrane region" description="Helical" evidence="7">
    <location>
        <begin position="7"/>
        <end position="28"/>
    </location>
</feature>
<gene>
    <name evidence="11" type="primary">LOC116958375</name>
</gene>
<feature type="transmembrane region" description="Helical" evidence="7">
    <location>
        <begin position="207"/>
        <end position="231"/>
    </location>
</feature>
<keyword evidence="5 7" id="KW-0472">Membrane</keyword>
<comment type="catalytic activity">
    <reaction evidence="7">
        <text>L-cysteinyl-[protein] + hexadecanoyl-CoA = S-hexadecanoyl-L-cysteinyl-[protein] + CoA</text>
        <dbReference type="Rhea" id="RHEA:36683"/>
        <dbReference type="Rhea" id="RHEA-COMP:10131"/>
        <dbReference type="Rhea" id="RHEA-COMP:11032"/>
        <dbReference type="ChEBI" id="CHEBI:29950"/>
        <dbReference type="ChEBI" id="CHEBI:57287"/>
        <dbReference type="ChEBI" id="CHEBI:57379"/>
        <dbReference type="ChEBI" id="CHEBI:74151"/>
        <dbReference type="EC" id="2.3.1.225"/>
    </reaction>
</comment>
<keyword evidence="6 7" id="KW-0012">Acyltransferase</keyword>
<comment type="similarity">
    <text evidence="7">Belongs to the DHHC palmitoyltransferase family.</text>
</comment>
<organism evidence="10 11">
    <name type="scientific">Petromyzon marinus</name>
    <name type="common">Sea lamprey</name>
    <dbReference type="NCBI Taxonomy" id="7757"/>
    <lineage>
        <taxon>Eukaryota</taxon>
        <taxon>Metazoa</taxon>
        <taxon>Chordata</taxon>
        <taxon>Craniata</taxon>
        <taxon>Vertebrata</taxon>
        <taxon>Cyclostomata</taxon>
        <taxon>Hyperoartia</taxon>
        <taxon>Petromyzontiformes</taxon>
        <taxon>Petromyzontidae</taxon>
        <taxon>Petromyzon</taxon>
    </lineage>
</organism>
<keyword evidence="4 7" id="KW-1133">Transmembrane helix</keyword>
<keyword evidence="2 7" id="KW-0808">Transferase</keyword>
<evidence type="ECO:0000313" key="10">
    <source>
        <dbReference type="Proteomes" id="UP001318040"/>
    </source>
</evidence>
<protein>
    <recommendedName>
        <fullName evidence="7">Palmitoyltransferase</fullName>
        <ecNumber evidence="7">2.3.1.225</ecNumber>
    </recommendedName>
</protein>
<name>A0AAJ7XJB7_PETMA</name>
<reference evidence="11" key="1">
    <citation type="submission" date="2025-08" db="UniProtKB">
        <authorList>
            <consortium name="RefSeq"/>
        </authorList>
    </citation>
    <scope>IDENTIFICATION</scope>
    <source>
        <tissue evidence="11">Sperm</tissue>
    </source>
</reference>
<dbReference type="RefSeq" id="XP_032836824.1">
    <property type="nucleotide sequence ID" value="XM_032980933.1"/>
</dbReference>
<dbReference type="InterPro" id="IPR001594">
    <property type="entry name" value="Palmitoyltrfase_DHHC"/>
</dbReference>
<evidence type="ECO:0000256" key="6">
    <source>
        <dbReference type="ARBA" id="ARBA00023315"/>
    </source>
</evidence>
<dbReference type="GO" id="GO:0019706">
    <property type="term" value="F:protein-cysteine S-palmitoyltransferase activity"/>
    <property type="evidence" value="ECO:0007669"/>
    <property type="project" value="UniProtKB-EC"/>
</dbReference>
<evidence type="ECO:0000256" key="3">
    <source>
        <dbReference type="ARBA" id="ARBA00022692"/>
    </source>
</evidence>
<dbReference type="Pfam" id="PF01529">
    <property type="entry name" value="DHHC"/>
    <property type="match status" value="1"/>
</dbReference>
<evidence type="ECO:0000256" key="5">
    <source>
        <dbReference type="ARBA" id="ARBA00023136"/>
    </source>
</evidence>
<dbReference type="AlphaFoldDB" id="A0AAJ7XJB7"/>
<keyword evidence="10" id="KW-1185">Reference proteome</keyword>
<evidence type="ECO:0000256" key="8">
    <source>
        <dbReference type="SAM" id="MobiDB-lite"/>
    </source>
</evidence>
<proteinExistence type="inferred from homology"/>
<sequence>MSLRGCSLLSWLPVVFICGVLAWAYYAYLLPLCVYTVTDTTEKVCYLISYHGSLAMLLWAFFQTVFTPLSRPSKEFSLCKAERQALEGDGGDDGGGAERGVDMQRELLRCSAHSLPLATCTESGAIRYCERCQLVKPDRCHHCSVCDSCVLKMDHHCPWVNNCVGYSNYKFFLLFLLYAALHCVLVTFTVLRYFLRFWTEGLADTQARFHILFLFLVAAMFSVSLLSLLGYHGWLLAINSTTLEAFRAPVFRGGDEAGDFSLGLVQNVRQVLGEDPRLWLLPIFTSVGDGQSFPTRRRDEATSRLLGPRHRHVGRTLAVPDDEEDDDEEGEEHTVFVNPAACSSSSAVIFMQQEEP</sequence>
<comment type="subcellular location">
    <subcellularLocation>
        <location evidence="1">Membrane</location>
        <topology evidence="1">Multi-pass membrane protein</topology>
    </subcellularLocation>
</comment>
<dbReference type="InterPro" id="IPR039859">
    <property type="entry name" value="PFA4/ZDH16/20/ERF2-like"/>
</dbReference>
<feature type="domain" description="Palmitoyltransferase DHHC" evidence="9">
    <location>
        <begin position="126"/>
        <end position="246"/>
    </location>
</feature>
<keyword evidence="3 7" id="KW-0812">Transmembrane</keyword>
<comment type="domain">
    <text evidence="7">The DHHC domain is required for palmitoyltransferase activity.</text>
</comment>
<dbReference type="GO" id="GO:0016020">
    <property type="term" value="C:membrane"/>
    <property type="evidence" value="ECO:0007669"/>
    <property type="project" value="UniProtKB-SubCell"/>
</dbReference>
<evidence type="ECO:0000313" key="11">
    <source>
        <dbReference type="RefSeq" id="XP_032836824.1"/>
    </source>
</evidence>
<feature type="transmembrane region" description="Helical" evidence="7">
    <location>
        <begin position="171"/>
        <end position="195"/>
    </location>
</feature>
<evidence type="ECO:0000256" key="7">
    <source>
        <dbReference type="RuleBase" id="RU079119"/>
    </source>
</evidence>
<evidence type="ECO:0000256" key="4">
    <source>
        <dbReference type="ARBA" id="ARBA00022989"/>
    </source>
</evidence>